<dbReference type="EMBL" id="BALE01000003">
    <property type="protein sequence ID" value="GAN52884.1"/>
    <property type="molecule type" value="Genomic_DNA"/>
</dbReference>
<dbReference type="STRING" id="1231623.Tasa_003_062"/>
<name>A0A0D6MGW9_9PROT</name>
<evidence type="ECO:0000313" key="1">
    <source>
        <dbReference type="EMBL" id="GAN52884.1"/>
    </source>
</evidence>
<dbReference type="Proteomes" id="UP000032679">
    <property type="component" value="Unassembled WGS sequence"/>
</dbReference>
<reference evidence="1 2" key="1">
    <citation type="submission" date="2012-10" db="EMBL/GenBank/DDBJ databases">
        <title>Genome sequencing of Tanticharoenia sakaeratensis NBRC 103193.</title>
        <authorList>
            <person name="Azuma Y."/>
            <person name="Hadano H."/>
            <person name="Hirakawa H."/>
            <person name="Matsushita K."/>
        </authorList>
    </citation>
    <scope>NUCLEOTIDE SEQUENCE [LARGE SCALE GENOMIC DNA]</scope>
    <source>
        <strain evidence="1 2">NBRC 103193</strain>
    </source>
</reference>
<gene>
    <name evidence="1" type="ORF">Tasa_003_062</name>
</gene>
<sequence>MFNLIDKYGRTLGTAHATDPSVKTIPVRTQFLFETYTNKFLQIVNDASDFWQARLDRETA</sequence>
<organism evidence="1 2">
    <name type="scientific">Tanticharoenia sakaeratensis NBRC 103193</name>
    <dbReference type="NCBI Taxonomy" id="1231623"/>
    <lineage>
        <taxon>Bacteria</taxon>
        <taxon>Pseudomonadati</taxon>
        <taxon>Pseudomonadota</taxon>
        <taxon>Alphaproteobacteria</taxon>
        <taxon>Acetobacterales</taxon>
        <taxon>Acetobacteraceae</taxon>
        <taxon>Tanticharoenia</taxon>
    </lineage>
</organism>
<keyword evidence="2" id="KW-1185">Reference proteome</keyword>
<comment type="caution">
    <text evidence="1">The sequence shown here is derived from an EMBL/GenBank/DDBJ whole genome shotgun (WGS) entry which is preliminary data.</text>
</comment>
<accession>A0A0D6MGW9</accession>
<evidence type="ECO:0000313" key="2">
    <source>
        <dbReference type="Proteomes" id="UP000032679"/>
    </source>
</evidence>
<proteinExistence type="predicted"/>
<dbReference type="AlphaFoldDB" id="A0A0D6MGW9"/>
<protein>
    <submittedName>
        <fullName evidence="1">Uncharacterized protein</fullName>
    </submittedName>
</protein>